<accession>A0A6J5PLD5</accession>
<dbReference type="EMBL" id="LR796857">
    <property type="protein sequence ID" value="CAB4169998.1"/>
    <property type="molecule type" value="Genomic_DNA"/>
</dbReference>
<gene>
    <name evidence="1" type="ORF">UFOVP907_41</name>
</gene>
<protein>
    <submittedName>
        <fullName evidence="1">Uncharacterized protein</fullName>
    </submittedName>
</protein>
<sequence>MNKITVRLTEKDFNKFEHSSISEIVAQATTSKQEGRYYEIVIKKNKLTKIYSVDIDHHGIEWFPF</sequence>
<organism evidence="1">
    <name type="scientific">uncultured Caudovirales phage</name>
    <dbReference type="NCBI Taxonomy" id="2100421"/>
    <lineage>
        <taxon>Viruses</taxon>
        <taxon>Duplodnaviria</taxon>
        <taxon>Heunggongvirae</taxon>
        <taxon>Uroviricota</taxon>
        <taxon>Caudoviricetes</taxon>
        <taxon>Peduoviridae</taxon>
        <taxon>Maltschvirus</taxon>
        <taxon>Maltschvirus maltsch</taxon>
    </lineage>
</organism>
<proteinExistence type="predicted"/>
<name>A0A6J5PLD5_9CAUD</name>
<reference evidence="1" key="1">
    <citation type="submission" date="2020-05" db="EMBL/GenBank/DDBJ databases">
        <authorList>
            <person name="Chiriac C."/>
            <person name="Salcher M."/>
            <person name="Ghai R."/>
            <person name="Kavagutti S V."/>
        </authorList>
    </citation>
    <scope>NUCLEOTIDE SEQUENCE</scope>
</reference>
<evidence type="ECO:0000313" key="1">
    <source>
        <dbReference type="EMBL" id="CAB4169998.1"/>
    </source>
</evidence>